<organism evidence="12 13">
    <name type="scientific">Marinobacter salinexigens</name>
    <dbReference type="NCBI Taxonomy" id="2919747"/>
    <lineage>
        <taxon>Bacteria</taxon>
        <taxon>Pseudomonadati</taxon>
        <taxon>Pseudomonadota</taxon>
        <taxon>Gammaproteobacteria</taxon>
        <taxon>Pseudomonadales</taxon>
        <taxon>Marinobacteraceae</taxon>
        <taxon>Marinobacter</taxon>
    </lineage>
</organism>
<gene>
    <name evidence="12" type="primary">rluC</name>
    <name evidence="12" type="ORF">FWJ25_05700</name>
</gene>
<dbReference type="Proteomes" id="UP000323161">
    <property type="component" value="Unassembled WGS sequence"/>
</dbReference>
<comment type="similarity">
    <text evidence="3 9">Belongs to the pseudouridine synthase RluA family.</text>
</comment>
<evidence type="ECO:0000256" key="7">
    <source>
        <dbReference type="PIRSR" id="PIRSR606225-1"/>
    </source>
</evidence>
<dbReference type="GO" id="GO:0000455">
    <property type="term" value="P:enzyme-directed rRNA pseudouridine synthesis"/>
    <property type="evidence" value="ECO:0007669"/>
    <property type="project" value="UniProtKB-ARBA"/>
</dbReference>
<proteinExistence type="inferred from homology"/>
<sequence length="363" mass="40454">MSRKSATTKKPSGHRTRKPERAGARPVARQGRTDDRRAAAVGGGEVRHGVQWVTVDEDNDGQRVDNFLLSRLRGVPKSIVYRIVRKGEVRVNKGRVKPDTRLKSGDQVRIPPITQKEKPEQVSPGARVQGVMEAAVIFENEQMLVVNKPSGIAVHGGSGLSFGLIEVLRSARPDARFLELVHRLDRDTSGLVMVAKKRSSLRFLQDELRQKRIRKTYHALVAGVWPESLTRVDAPLLRYEMPNGERRVKVSDEGKESLTVFRRLAVYEGYSLVEASPVTGRTHQIRVHCASSGHPIAGDDKYMDDASQKAFRAVGGLRLMLHARALEFRLPGTEESMRLEAPYDEVFNAVLKKLEARSTGSDS</sequence>
<name>A0A5B0VL83_9GAMM</name>
<evidence type="ECO:0000259" key="11">
    <source>
        <dbReference type="SMART" id="SM00363"/>
    </source>
</evidence>
<feature type="region of interest" description="Disordered" evidence="10">
    <location>
        <begin position="1"/>
        <end position="43"/>
    </location>
</feature>
<evidence type="ECO:0000256" key="6">
    <source>
        <dbReference type="ARBA" id="ARBA00023235"/>
    </source>
</evidence>
<dbReference type="EC" id="5.4.99.-" evidence="9"/>
<evidence type="ECO:0000313" key="13">
    <source>
        <dbReference type="Proteomes" id="UP000323161"/>
    </source>
</evidence>
<accession>A0A5B0VL83</accession>
<dbReference type="SUPFAM" id="SSF55174">
    <property type="entry name" value="Alpha-L RNA-binding motif"/>
    <property type="match status" value="1"/>
</dbReference>
<dbReference type="Pfam" id="PF00849">
    <property type="entry name" value="PseudoU_synth_2"/>
    <property type="match status" value="1"/>
</dbReference>
<dbReference type="AlphaFoldDB" id="A0A5B0VL83"/>
<dbReference type="Gene3D" id="3.10.290.10">
    <property type="entry name" value="RNA-binding S4 domain"/>
    <property type="match status" value="1"/>
</dbReference>
<dbReference type="GO" id="GO:0003723">
    <property type="term" value="F:RNA binding"/>
    <property type="evidence" value="ECO:0007669"/>
    <property type="project" value="UniProtKB-KW"/>
</dbReference>
<feature type="active site" evidence="7">
    <location>
        <position position="185"/>
    </location>
</feature>
<evidence type="ECO:0000256" key="9">
    <source>
        <dbReference type="RuleBase" id="RU362028"/>
    </source>
</evidence>
<evidence type="ECO:0000256" key="4">
    <source>
        <dbReference type="ARBA" id="ARBA00022552"/>
    </source>
</evidence>
<reference evidence="12 13" key="1">
    <citation type="submission" date="2019-08" db="EMBL/GenBank/DDBJ databases">
        <title>Marinobacter ZYF650 sp. nov., a marine bacterium isolated from seawater of the Mariana trench.</title>
        <authorList>
            <person name="Ahmad W."/>
        </authorList>
    </citation>
    <scope>NUCLEOTIDE SEQUENCE [LARGE SCALE GENOMIC DNA]</scope>
    <source>
        <strain evidence="12 13">ZYF650</strain>
    </source>
</reference>
<dbReference type="Pfam" id="PF01479">
    <property type="entry name" value="S4"/>
    <property type="match status" value="1"/>
</dbReference>
<keyword evidence="5 8" id="KW-0694">RNA-binding</keyword>
<evidence type="ECO:0000256" key="10">
    <source>
        <dbReference type="SAM" id="MobiDB-lite"/>
    </source>
</evidence>
<comment type="catalytic activity">
    <reaction evidence="9">
        <text>a uridine in RNA = a pseudouridine in RNA</text>
        <dbReference type="Rhea" id="RHEA:48348"/>
        <dbReference type="Rhea" id="RHEA-COMP:12068"/>
        <dbReference type="Rhea" id="RHEA-COMP:12069"/>
        <dbReference type="ChEBI" id="CHEBI:65314"/>
        <dbReference type="ChEBI" id="CHEBI:65315"/>
    </reaction>
</comment>
<evidence type="ECO:0000256" key="3">
    <source>
        <dbReference type="ARBA" id="ARBA00010876"/>
    </source>
</evidence>
<dbReference type="PANTHER" id="PTHR21600">
    <property type="entry name" value="MITOCHONDRIAL RNA PSEUDOURIDINE SYNTHASE"/>
    <property type="match status" value="1"/>
</dbReference>
<dbReference type="SMART" id="SM00363">
    <property type="entry name" value="S4"/>
    <property type="match status" value="1"/>
</dbReference>
<dbReference type="NCBIfam" id="NF008249">
    <property type="entry name" value="PRK11025.1"/>
    <property type="match status" value="1"/>
</dbReference>
<dbReference type="InterPro" id="IPR006224">
    <property type="entry name" value="PsdUridine_synth_RluA-like_CS"/>
</dbReference>
<dbReference type="EMBL" id="VTUU01000002">
    <property type="protein sequence ID" value="KAA1174875.1"/>
    <property type="molecule type" value="Genomic_DNA"/>
</dbReference>
<dbReference type="SUPFAM" id="SSF55120">
    <property type="entry name" value="Pseudouridine synthase"/>
    <property type="match status" value="1"/>
</dbReference>
<dbReference type="PANTHER" id="PTHR21600:SF92">
    <property type="entry name" value="RIBOSOMAL LARGE SUBUNIT PSEUDOURIDINE SYNTHASE C"/>
    <property type="match status" value="1"/>
</dbReference>
<evidence type="ECO:0000256" key="8">
    <source>
        <dbReference type="PROSITE-ProRule" id="PRU00182"/>
    </source>
</evidence>
<evidence type="ECO:0000256" key="2">
    <source>
        <dbReference type="ARBA" id="ARBA00002876"/>
    </source>
</evidence>
<dbReference type="CDD" id="cd00165">
    <property type="entry name" value="S4"/>
    <property type="match status" value="1"/>
</dbReference>
<dbReference type="Gene3D" id="3.30.2350.10">
    <property type="entry name" value="Pseudouridine synthase"/>
    <property type="match status" value="1"/>
</dbReference>
<dbReference type="PROSITE" id="PS01129">
    <property type="entry name" value="PSI_RLU"/>
    <property type="match status" value="1"/>
</dbReference>
<evidence type="ECO:0000256" key="1">
    <source>
        <dbReference type="ARBA" id="ARBA00000381"/>
    </source>
</evidence>
<dbReference type="InterPro" id="IPR050188">
    <property type="entry name" value="RluA_PseudoU_synthase"/>
</dbReference>
<dbReference type="InterPro" id="IPR006145">
    <property type="entry name" value="PsdUridine_synth_RsuA/RluA"/>
</dbReference>
<dbReference type="NCBIfam" id="TIGR00005">
    <property type="entry name" value="rluA_subfam"/>
    <property type="match status" value="1"/>
</dbReference>
<dbReference type="InterPro" id="IPR002942">
    <property type="entry name" value="S4_RNA-bd"/>
</dbReference>
<protein>
    <recommendedName>
        <fullName evidence="9">Pseudouridine synthase</fullName>
        <ecNumber evidence="9">5.4.99.-</ecNumber>
    </recommendedName>
</protein>
<dbReference type="InterPro" id="IPR006225">
    <property type="entry name" value="PsdUridine_synth_RluC/D"/>
</dbReference>
<dbReference type="PROSITE" id="PS50889">
    <property type="entry name" value="S4"/>
    <property type="match status" value="1"/>
</dbReference>
<feature type="domain" description="RNA-binding S4" evidence="11">
    <location>
        <begin position="62"/>
        <end position="119"/>
    </location>
</feature>
<dbReference type="InterPro" id="IPR036986">
    <property type="entry name" value="S4_RNA-bd_sf"/>
</dbReference>
<dbReference type="CDD" id="cd02869">
    <property type="entry name" value="PseudoU_synth_RluA_like"/>
    <property type="match status" value="1"/>
</dbReference>
<comment type="function">
    <text evidence="2">Responsible for synthesis of pseudouridine from uracil at positions 955, 2504 and 2580 in 23S ribosomal RNA.</text>
</comment>
<comment type="caution">
    <text evidence="12">The sequence shown here is derived from an EMBL/GenBank/DDBJ whole genome shotgun (WGS) entry which is preliminary data.</text>
</comment>
<keyword evidence="4" id="KW-0698">rRNA processing</keyword>
<dbReference type="InterPro" id="IPR020103">
    <property type="entry name" value="PsdUridine_synth_cat_dom_sf"/>
</dbReference>
<keyword evidence="13" id="KW-1185">Reference proteome</keyword>
<dbReference type="RefSeq" id="WP_149599297.1">
    <property type="nucleotide sequence ID" value="NZ_VTUU01000002.1"/>
</dbReference>
<comment type="catalytic activity">
    <reaction evidence="1">
        <text>uridine(955/2504/2580) in 23S rRNA = pseudouridine(955/2504/2580) in 23S rRNA</text>
        <dbReference type="Rhea" id="RHEA:42528"/>
        <dbReference type="Rhea" id="RHEA-COMP:10099"/>
        <dbReference type="Rhea" id="RHEA-COMP:10100"/>
        <dbReference type="ChEBI" id="CHEBI:65314"/>
        <dbReference type="ChEBI" id="CHEBI:65315"/>
        <dbReference type="EC" id="5.4.99.24"/>
    </reaction>
</comment>
<feature type="compositionally biased region" description="Basic residues" evidence="10">
    <location>
        <begin position="1"/>
        <end position="18"/>
    </location>
</feature>
<evidence type="ECO:0000256" key="5">
    <source>
        <dbReference type="ARBA" id="ARBA00022884"/>
    </source>
</evidence>
<evidence type="ECO:0000313" key="12">
    <source>
        <dbReference type="EMBL" id="KAA1174875.1"/>
    </source>
</evidence>
<keyword evidence="6 9" id="KW-0413">Isomerase</keyword>
<dbReference type="GO" id="GO:0160141">
    <property type="term" value="F:23S rRNA pseudouridine(955/2504/2580) synthase activity"/>
    <property type="evidence" value="ECO:0007669"/>
    <property type="project" value="UniProtKB-EC"/>
</dbReference>